<evidence type="ECO:0000313" key="2">
    <source>
        <dbReference type="EMBL" id="KAF5774526.1"/>
    </source>
</evidence>
<reference evidence="2" key="3">
    <citation type="submission" date="2020-06" db="EMBL/GenBank/DDBJ databases">
        <title>Helianthus annuus Genome sequencing and assembly Release 2.</title>
        <authorList>
            <person name="Gouzy J."/>
            <person name="Langlade N."/>
            <person name="Munos S."/>
        </authorList>
    </citation>
    <scope>NUCLEOTIDE SEQUENCE</scope>
    <source>
        <tissue evidence="2">Leaves</tissue>
    </source>
</reference>
<feature type="chain" id="PRO_5041126091" description="Secreted protein" evidence="1">
    <location>
        <begin position="18"/>
        <end position="112"/>
    </location>
</feature>
<gene>
    <name evidence="3" type="ORF">HannXRQ_Chr13g0413341</name>
    <name evidence="2" type="ORF">HanXRQr2_Chr13g0601471</name>
</gene>
<accession>A0A251SUS7</accession>
<reference evidence="2 4" key="1">
    <citation type="journal article" date="2017" name="Nature">
        <title>The sunflower genome provides insights into oil metabolism, flowering and Asterid evolution.</title>
        <authorList>
            <person name="Badouin H."/>
            <person name="Gouzy J."/>
            <person name="Grassa C.J."/>
            <person name="Murat F."/>
            <person name="Staton S.E."/>
            <person name="Cottret L."/>
            <person name="Lelandais-Briere C."/>
            <person name="Owens G.L."/>
            <person name="Carrere S."/>
            <person name="Mayjonade B."/>
            <person name="Legrand L."/>
            <person name="Gill N."/>
            <person name="Kane N.C."/>
            <person name="Bowers J.E."/>
            <person name="Hubner S."/>
            <person name="Bellec A."/>
            <person name="Berard A."/>
            <person name="Berges H."/>
            <person name="Blanchet N."/>
            <person name="Boniface M.C."/>
            <person name="Brunel D."/>
            <person name="Catrice O."/>
            <person name="Chaidir N."/>
            <person name="Claudel C."/>
            <person name="Donnadieu C."/>
            <person name="Faraut T."/>
            <person name="Fievet G."/>
            <person name="Helmstetter N."/>
            <person name="King M."/>
            <person name="Knapp S.J."/>
            <person name="Lai Z."/>
            <person name="Le Paslier M.C."/>
            <person name="Lippi Y."/>
            <person name="Lorenzon L."/>
            <person name="Mandel J.R."/>
            <person name="Marage G."/>
            <person name="Marchand G."/>
            <person name="Marquand E."/>
            <person name="Bret-Mestries E."/>
            <person name="Morien E."/>
            <person name="Nambeesan S."/>
            <person name="Nguyen T."/>
            <person name="Pegot-Espagnet P."/>
            <person name="Pouilly N."/>
            <person name="Raftis F."/>
            <person name="Sallet E."/>
            <person name="Schiex T."/>
            <person name="Thomas J."/>
            <person name="Vandecasteele C."/>
            <person name="Vares D."/>
            <person name="Vear F."/>
            <person name="Vautrin S."/>
            <person name="Crespi M."/>
            <person name="Mangin B."/>
            <person name="Burke J.M."/>
            <person name="Salse J."/>
            <person name="Munos S."/>
            <person name="Vincourt P."/>
            <person name="Rieseberg L.H."/>
            <person name="Langlade N.B."/>
        </authorList>
    </citation>
    <scope>NUCLEOTIDE SEQUENCE [LARGE SCALE GENOMIC DNA]</scope>
    <source>
        <strain evidence="4">cv. SF193</strain>
        <tissue evidence="2">Leaves</tissue>
    </source>
</reference>
<evidence type="ECO:0008006" key="5">
    <source>
        <dbReference type="Google" id="ProtNLM"/>
    </source>
</evidence>
<dbReference type="AlphaFoldDB" id="A0A251SUS7"/>
<dbReference type="InParanoid" id="A0A251SUS7"/>
<proteinExistence type="predicted"/>
<keyword evidence="4" id="KW-1185">Reference proteome</keyword>
<evidence type="ECO:0000256" key="1">
    <source>
        <dbReference type="SAM" id="SignalP"/>
    </source>
</evidence>
<keyword evidence="1" id="KW-0732">Signal</keyword>
<reference evidence="3" key="2">
    <citation type="submission" date="2017-02" db="EMBL/GenBank/DDBJ databases">
        <title>Sunflower complete genome.</title>
        <authorList>
            <person name="Langlade N."/>
            <person name="Munos S."/>
        </authorList>
    </citation>
    <scope>NUCLEOTIDE SEQUENCE [LARGE SCALE GENOMIC DNA]</scope>
    <source>
        <tissue evidence="3">Leaves</tissue>
    </source>
</reference>
<dbReference type="EMBL" id="MNCJ02000328">
    <property type="protein sequence ID" value="KAF5774526.1"/>
    <property type="molecule type" value="Genomic_DNA"/>
</dbReference>
<evidence type="ECO:0000313" key="4">
    <source>
        <dbReference type="Proteomes" id="UP000215914"/>
    </source>
</evidence>
<dbReference type="Gramene" id="mRNA:HanXRQr2_Chr13g0601471">
    <property type="protein sequence ID" value="mRNA:HanXRQr2_Chr13g0601471"/>
    <property type="gene ID" value="HanXRQr2_Chr13g0601471"/>
</dbReference>
<evidence type="ECO:0000313" key="3">
    <source>
        <dbReference type="EMBL" id="OTG02464.1"/>
    </source>
</evidence>
<feature type="signal peptide" evidence="1">
    <location>
        <begin position="1"/>
        <end position="17"/>
    </location>
</feature>
<organism evidence="3 4">
    <name type="scientific">Helianthus annuus</name>
    <name type="common">Common sunflower</name>
    <dbReference type="NCBI Taxonomy" id="4232"/>
    <lineage>
        <taxon>Eukaryota</taxon>
        <taxon>Viridiplantae</taxon>
        <taxon>Streptophyta</taxon>
        <taxon>Embryophyta</taxon>
        <taxon>Tracheophyta</taxon>
        <taxon>Spermatophyta</taxon>
        <taxon>Magnoliopsida</taxon>
        <taxon>eudicotyledons</taxon>
        <taxon>Gunneridae</taxon>
        <taxon>Pentapetalae</taxon>
        <taxon>asterids</taxon>
        <taxon>campanulids</taxon>
        <taxon>Asterales</taxon>
        <taxon>Asteraceae</taxon>
        <taxon>Asteroideae</taxon>
        <taxon>Heliantheae alliance</taxon>
        <taxon>Heliantheae</taxon>
        <taxon>Helianthus</taxon>
    </lineage>
</organism>
<sequence length="112" mass="13027">MLYFWLWLLFKGYLVFGVSYLHPRLPVTTTAPHHLCRIRRPTTLGLSLIVFSGVPFICDRCYGSKLFSNDAVVNCFYYDHGILMSMTMTIRVHRSILLNADPICLFVFYVQI</sequence>
<protein>
    <recommendedName>
        <fullName evidence="5">Secreted protein</fullName>
    </recommendedName>
</protein>
<dbReference type="Proteomes" id="UP000215914">
    <property type="component" value="Chromosome 13"/>
</dbReference>
<dbReference type="EMBL" id="CM007902">
    <property type="protein sequence ID" value="OTG02464.1"/>
    <property type="molecule type" value="Genomic_DNA"/>
</dbReference>
<name>A0A251SUS7_HELAN</name>